<dbReference type="GO" id="GO:0008276">
    <property type="term" value="F:protein methyltransferase activity"/>
    <property type="evidence" value="ECO:0007669"/>
    <property type="project" value="TreeGrafter"/>
</dbReference>
<keyword evidence="2 3" id="KW-0808">Transferase</keyword>
<sequence>MIRLALRVERAHAEVALAELLELAPSGVEEVDHGDTVEYAVYGPPGELPALPELQVAIGGALVEVTSSELPDDWNERWKAFHTPLVLGSRLAVRPPWERPLGADVELVIDPAQAFGTGSHATTRLCLELLVALADEGGERGPLVDVGCGSGVLAIAAARLGWEPVVAVDYDPLSVTATRDNAAVNGVALDVRQGDLRRELMPVAPTALANLLRPLLLDWCATLVDPPRTLIASGLLVHEADEIADAFRDRHGLVERDRRELGEWAALLLRAP</sequence>
<dbReference type="AlphaFoldDB" id="A0A840IG20"/>
<dbReference type="RefSeq" id="WP_183343685.1">
    <property type="nucleotide sequence ID" value="NZ_JACHNU010000005.1"/>
</dbReference>
<dbReference type="CDD" id="cd02440">
    <property type="entry name" value="AdoMet_MTases"/>
    <property type="match status" value="1"/>
</dbReference>
<keyword evidence="3" id="KW-0689">Ribosomal protein</keyword>
<evidence type="ECO:0000256" key="1">
    <source>
        <dbReference type="ARBA" id="ARBA00022603"/>
    </source>
</evidence>
<keyword evidence="1 3" id="KW-0489">Methyltransferase</keyword>
<evidence type="ECO:0000313" key="4">
    <source>
        <dbReference type="Proteomes" id="UP000585272"/>
    </source>
</evidence>
<dbReference type="SUPFAM" id="SSF53335">
    <property type="entry name" value="S-adenosyl-L-methionine-dependent methyltransferases"/>
    <property type="match status" value="1"/>
</dbReference>
<evidence type="ECO:0000313" key="3">
    <source>
        <dbReference type="EMBL" id="MBB4663967.1"/>
    </source>
</evidence>
<gene>
    <name evidence="3" type="ORF">BDZ31_003568</name>
</gene>
<dbReference type="EMBL" id="JACHNU010000005">
    <property type="protein sequence ID" value="MBB4663967.1"/>
    <property type="molecule type" value="Genomic_DNA"/>
</dbReference>
<dbReference type="Pfam" id="PF06325">
    <property type="entry name" value="PrmA"/>
    <property type="match status" value="1"/>
</dbReference>
<proteinExistence type="predicted"/>
<dbReference type="InterPro" id="IPR029063">
    <property type="entry name" value="SAM-dependent_MTases_sf"/>
</dbReference>
<accession>A0A840IG20</accession>
<name>A0A840IG20_9ACTN</name>
<dbReference type="PANTHER" id="PTHR43648:SF1">
    <property type="entry name" value="ELECTRON TRANSFER FLAVOPROTEIN BETA SUBUNIT LYSINE METHYLTRANSFERASE"/>
    <property type="match status" value="1"/>
</dbReference>
<dbReference type="GO" id="GO:0005840">
    <property type="term" value="C:ribosome"/>
    <property type="evidence" value="ECO:0007669"/>
    <property type="project" value="UniProtKB-KW"/>
</dbReference>
<dbReference type="Gene3D" id="3.40.50.150">
    <property type="entry name" value="Vaccinia Virus protein VP39"/>
    <property type="match status" value="1"/>
</dbReference>
<protein>
    <submittedName>
        <fullName evidence="3">Ribosomal protein L11 methyltransferase</fullName>
        <ecNumber evidence="3">2.1.1.-</ecNumber>
    </submittedName>
</protein>
<keyword evidence="3" id="KW-0687">Ribonucleoprotein</keyword>
<dbReference type="Proteomes" id="UP000585272">
    <property type="component" value="Unassembled WGS sequence"/>
</dbReference>
<reference evidence="3 4" key="1">
    <citation type="submission" date="2020-08" db="EMBL/GenBank/DDBJ databases">
        <title>Genomic Encyclopedia of Archaeal and Bacterial Type Strains, Phase II (KMG-II): from individual species to whole genera.</title>
        <authorList>
            <person name="Goeker M."/>
        </authorList>
    </citation>
    <scope>NUCLEOTIDE SEQUENCE [LARGE SCALE GENOMIC DNA]</scope>
    <source>
        <strain evidence="3 4">DSM 23288</strain>
    </source>
</reference>
<keyword evidence="4" id="KW-1185">Reference proteome</keyword>
<evidence type="ECO:0000256" key="2">
    <source>
        <dbReference type="ARBA" id="ARBA00022679"/>
    </source>
</evidence>
<dbReference type="GO" id="GO:0032259">
    <property type="term" value="P:methylation"/>
    <property type="evidence" value="ECO:0007669"/>
    <property type="project" value="UniProtKB-KW"/>
</dbReference>
<dbReference type="PANTHER" id="PTHR43648">
    <property type="entry name" value="ELECTRON TRANSFER FLAVOPROTEIN BETA SUBUNIT LYSINE METHYLTRANSFERASE"/>
    <property type="match status" value="1"/>
</dbReference>
<comment type="caution">
    <text evidence="3">The sequence shown here is derived from an EMBL/GenBank/DDBJ whole genome shotgun (WGS) entry which is preliminary data.</text>
</comment>
<organism evidence="3 4">
    <name type="scientific">Conexibacter arvalis</name>
    <dbReference type="NCBI Taxonomy" id="912552"/>
    <lineage>
        <taxon>Bacteria</taxon>
        <taxon>Bacillati</taxon>
        <taxon>Actinomycetota</taxon>
        <taxon>Thermoleophilia</taxon>
        <taxon>Solirubrobacterales</taxon>
        <taxon>Conexibacteraceae</taxon>
        <taxon>Conexibacter</taxon>
    </lineage>
</organism>
<dbReference type="EC" id="2.1.1.-" evidence="3"/>
<dbReference type="InterPro" id="IPR050078">
    <property type="entry name" value="Ribosomal_L11_MeTrfase_PrmA"/>
</dbReference>